<dbReference type="InterPro" id="IPR012902">
    <property type="entry name" value="N_methyl_site"/>
</dbReference>
<proteinExistence type="predicted"/>
<dbReference type="EMBL" id="UINC01179234">
    <property type="protein sequence ID" value="SVD87817.1"/>
    <property type="molecule type" value="Genomic_DNA"/>
</dbReference>
<dbReference type="Pfam" id="PF07963">
    <property type="entry name" value="N_methyl"/>
    <property type="match status" value="1"/>
</dbReference>
<dbReference type="NCBIfam" id="TIGR02532">
    <property type="entry name" value="IV_pilin_GFxxxE"/>
    <property type="match status" value="1"/>
</dbReference>
<reference evidence="1" key="1">
    <citation type="submission" date="2018-05" db="EMBL/GenBank/DDBJ databases">
        <authorList>
            <person name="Lanie J.A."/>
            <person name="Ng W.-L."/>
            <person name="Kazmierczak K.M."/>
            <person name="Andrzejewski T.M."/>
            <person name="Davidsen T.M."/>
            <person name="Wayne K.J."/>
            <person name="Tettelin H."/>
            <person name="Glass J.I."/>
            <person name="Rusch D."/>
            <person name="Podicherti R."/>
            <person name="Tsui H.-C.T."/>
            <person name="Winkler M.E."/>
        </authorList>
    </citation>
    <scope>NUCLEOTIDE SEQUENCE</scope>
</reference>
<feature type="non-terminal residue" evidence="1">
    <location>
        <position position="190"/>
    </location>
</feature>
<name>A0A382YX13_9ZZZZ</name>
<gene>
    <name evidence="1" type="ORF">METZ01_LOCUS440671</name>
</gene>
<dbReference type="AlphaFoldDB" id="A0A382YX13"/>
<dbReference type="PANTHER" id="PTHR30093">
    <property type="entry name" value="GENERAL SECRETION PATHWAY PROTEIN G"/>
    <property type="match status" value="1"/>
</dbReference>
<dbReference type="PROSITE" id="PS00409">
    <property type="entry name" value="PROKAR_NTER_METHYL"/>
    <property type="match status" value="1"/>
</dbReference>
<dbReference type="SUPFAM" id="SSF54523">
    <property type="entry name" value="Pili subunits"/>
    <property type="match status" value="1"/>
</dbReference>
<organism evidence="1">
    <name type="scientific">marine metagenome</name>
    <dbReference type="NCBI Taxonomy" id="408172"/>
    <lineage>
        <taxon>unclassified sequences</taxon>
        <taxon>metagenomes</taxon>
        <taxon>ecological metagenomes</taxon>
    </lineage>
</organism>
<dbReference type="PANTHER" id="PTHR30093:SF2">
    <property type="entry name" value="TYPE II SECRETION SYSTEM PROTEIN H"/>
    <property type="match status" value="1"/>
</dbReference>
<dbReference type="InterPro" id="IPR045584">
    <property type="entry name" value="Pilin-like"/>
</dbReference>
<evidence type="ECO:0008006" key="2">
    <source>
        <dbReference type="Google" id="ProtNLM"/>
    </source>
</evidence>
<protein>
    <recommendedName>
        <fullName evidence="2">Type II secretion system protein GspG C-terminal domain-containing protein</fullName>
    </recommendedName>
</protein>
<evidence type="ECO:0000313" key="1">
    <source>
        <dbReference type="EMBL" id="SVD87817.1"/>
    </source>
</evidence>
<accession>A0A382YX13</accession>
<sequence length="190" mass="20926">MKTQALTAAKATRGFTLIELLVVIAIIAILAALLLPALSSAKQTGWQAACINNQRQLNLAYVEFAADHENRFPYASAWAGEPTGMWAWVADSMSGNGPWGQTDRPLFFSPLKPYAGMGIYHCPGDKSTVTVNAKIINRPRSYSINLFVGGWSGWPWLSDTQYKIHHTYDDASNSSQLFTFIEMPPQSINA</sequence>
<dbReference type="Gene3D" id="3.30.700.10">
    <property type="entry name" value="Glycoprotein, Type 4 Pilin"/>
    <property type="match status" value="1"/>
</dbReference>